<feature type="transmembrane region" description="Helical" evidence="8">
    <location>
        <begin position="430"/>
        <end position="450"/>
    </location>
</feature>
<gene>
    <name evidence="9" type="primary">gwt1</name>
    <name evidence="9" type="ORF">SOMG_03872</name>
</gene>
<feature type="transmembrane region" description="Helical" evidence="8">
    <location>
        <begin position="155"/>
        <end position="172"/>
    </location>
</feature>
<evidence type="ECO:0000313" key="9">
    <source>
        <dbReference type="EMBL" id="WBW73372.1"/>
    </source>
</evidence>
<feature type="transmembrane region" description="Helical" evidence="8">
    <location>
        <begin position="362"/>
        <end position="385"/>
    </location>
</feature>
<sequence length="461" mass="52267">MSRNLEKELFVSGTTGSSVLETTVMICIGFACCVLWTSMKVRKILPAQGFASFFFEFCIFGLVPLLAMHISGKVHPVVLTLAFLVPSVFLHFASPVNWDYLKRFRNNKGKASADYAKFDRRIASVTFYRSQMMLATITCILAVDFPFFPRKHAKVETWGISLMDFGVGSFMFSSGTVAGRKNDIQHPGAFRKVLFNASILFLLGVFRIFLTKGIEYQEHVTEYGVHWNFFFTLSFMSVTIFIIRKALSKLSYFYLATSVTLIHLFLLVCTPFQKWVLVAPRTSLISQNKEGIASLLGYTSIFLYGMHAGSIILVDRPRLYTRAESWKRFQKLIFPLLSLITLYFVSGFFTNGISRRLANTPYVTLVAFVNMLTLCSYLLYDAYVFPPSFSYSDRVPRILENANNNGLFVFLLGNLLTGLVNILVDTLHSSNFKGLLILTAYLLIICYGTSKLQECGIRFRI</sequence>
<comment type="subcellular location">
    <subcellularLocation>
        <location evidence="1 8">Endoplasmic reticulum membrane</location>
        <topology evidence="1 8">Multi-pass membrane protein</topology>
    </subcellularLocation>
</comment>
<feature type="transmembrane region" description="Helical" evidence="8">
    <location>
        <begin position="193"/>
        <end position="210"/>
    </location>
</feature>
<dbReference type="PIRSF" id="PIRSF017321">
    <property type="entry name" value="GWT1"/>
    <property type="match status" value="1"/>
</dbReference>
<evidence type="ECO:0000256" key="5">
    <source>
        <dbReference type="ARBA" id="ARBA00022692"/>
    </source>
</evidence>
<feature type="transmembrane region" description="Helical" evidence="8">
    <location>
        <begin position="225"/>
        <end position="243"/>
    </location>
</feature>
<dbReference type="PANTHER" id="PTHR20661">
    <property type="entry name" value="PHOSPHATIDYLINOSITOL-GLYCAN BIOSYNTHESIS CLASS W PROTEIN"/>
    <property type="match status" value="1"/>
</dbReference>
<feature type="transmembrane region" description="Helical" evidence="8">
    <location>
        <begin position="332"/>
        <end position="350"/>
    </location>
</feature>
<keyword evidence="7 8" id="KW-0472">Membrane</keyword>
<dbReference type="GO" id="GO:0072659">
    <property type="term" value="P:protein localization to plasma membrane"/>
    <property type="evidence" value="ECO:0007669"/>
    <property type="project" value="TreeGrafter"/>
</dbReference>
<evidence type="ECO:0000256" key="6">
    <source>
        <dbReference type="ARBA" id="ARBA00022989"/>
    </source>
</evidence>
<reference evidence="9 10" key="1">
    <citation type="journal article" date="2023" name="G3 (Bethesda)">
        <title>A high-quality reference genome for the fission yeast Schizosaccharomyces osmophilus.</title>
        <authorList>
            <person name="Jia G.S."/>
            <person name="Zhang W.C."/>
            <person name="Liang Y."/>
            <person name="Liu X.H."/>
            <person name="Rhind N."/>
            <person name="Pidoux A."/>
            <person name="Brysch-Herzberg M."/>
            <person name="Du L.L."/>
        </authorList>
    </citation>
    <scope>NUCLEOTIDE SEQUENCE [LARGE SCALE GENOMIC DNA]</scope>
    <source>
        <strain evidence="9 10">CBS 15793</strain>
    </source>
</reference>
<organism evidence="9 10">
    <name type="scientific">Schizosaccharomyces osmophilus</name>
    <dbReference type="NCBI Taxonomy" id="2545709"/>
    <lineage>
        <taxon>Eukaryota</taxon>
        <taxon>Fungi</taxon>
        <taxon>Dikarya</taxon>
        <taxon>Ascomycota</taxon>
        <taxon>Taphrinomycotina</taxon>
        <taxon>Schizosaccharomycetes</taxon>
        <taxon>Schizosaccharomycetales</taxon>
        <taxon>Schizosaccharomycetaceae</taxon>
        <taxon>Schizosaccharomyces</taxon>
    </lineage>
</organism>
<keyword evidence="8" id="KW-0012">Acyltransferase</keyword>
<dbReference type="InterPro" id="IPR009447">
    <property type="entry name" value="PIGW/GWT1"/>
</dbReference>
<accession>A0AAE9WBM3</accession>
<dbReference type="Proteomes" id="UP001212411">
    <property type="component" value="Chromosome 2"/>
</dbReference>
<dbReference type="GO" id="GO:0032216">
    <property type="term" value="F:glucosaminyl-phosphatidylinositol O-acyltransferase activity"/>
    <property type="evidence" value="ECO:0007669"/>
    <property type="project" value="TreeGrafter"/>
</dbReference>
<keyword evidence="6 8" id="KW-1133">Transmembrane helix</keyword>
<dbReference type="RefSeq" id="XP_056037615.1">
    <property type="nucleotide sequence ID" value="XM_056182659.1"/>
</dbReference>
<dbReference type="PANTHER" id="PTHR20661:SF0">
    <property type="entry name" value="PHOSPHATIDYLINOSITOL-GLYCAN BIOSYNTHESIS CLASS W PROTEIN"/>
    <property type="match status" value="1"/>
</dbReference>
<evidence type="ECO:0000256" key="4">
    <source>
        <dbReference type="ARBA" id="ARBA00022502"/>
    </source>
</evidence>
<dbReference type="GeneID" id="80877348"/>
<keyword evidence="4 8" id="KW-0337">GPI-anchor biosynthesis</keyword>
<feature type="transmembrane region" description="Helical" evidence="8">
    <location>
        <begin position="293"/>
        <end position="312"/>
    </location>
</feature>
<evidence type="ECO:0000256" key="1">
    <source>
        <dbReference type="ARBA" id="ARBA00004477"/>
    </source>
</evidence>
<name>A0AAE9WBM3_9SCHI</name>
<comment type="similarity">
    <text evidence="3 8">Belongs to the PIGW family.</text>
</comment>
<dbReference type="PROSITE" id="PS51257">
    <property type="entry name" value="PROKAR_LIPOPROTEIN"/>
    <property type="match status" value="1"/>
</dbReference>
<dbReference type="GO" id="GO:0005789">
    <property type="term" value="C:endoplasmic reticulum membrane"/>
    <property type="evidence" value="ECO:0007669"/>
    <property type="project" value="UniProtKB-SubCell"/>
</dbReference>
<keyword evidence="8" id="KW-0808">Transferase</keyword>
<dbReference type="GO" id="GO:0006506">
    <property type="term" value="P:GPI anchor biosynthetic process"/>
    <property type="evidence" value="ECO:0007669"/>
    <property type="project" value="UniProtKB-KW"/>
</dbReference>
<evidence type="ECO:0000256" key="3">
    <source>
        <dbReference type="ARBA" id="ARBA00007559"/>
    </source>
</evidence>
<keyword evidence="5 8" id="KW-0812">Transmembrane</keyword>
<feature type="transmembrane region" description="Helical" evidence="8">
    <location>
        <begin position="50"/>
        <end position="71"/>
    </location>
</feature>
<dbReference type="Pfam" id="PF06423">
    <property type="entry name" value="GWT1"/>
    <property type="match status" value="1"/>
</dbReference>
<keyword evidence="10" id="KW-1185">Reference proteome</keyword>
<evidence type="ECO:0000256" key="7">
    <source>
        <dbReference type="ARBA" id="ARBA00023136"/>
    </source>
</evidence>
<evidence type="ECO:0000256" key="2">
    <source>
        <dbReference type="ARBA" id="ARBA00004687"/>
    </source>
</evidence>
<dbReference type="EC" id="2.3.-.-" evidence="8"/>
<feature type="transmembrane region" description="Helical" evidence="8">
    <location>
        <begin position="77"/>
        <end position="101"/>
    </location>
</feature>
<feature type="transmembrane region" description="Helical" evidence="8">
    <location>
        <begin position="122"/>
        <end position="143"/>
    </location>
</feature>
<protein>
    <recommendedName>
        <fullName evidence="8">GPI-anchored wall transfer protein</fullName>
        <ecNumber evidence="8">2.3.-.-</ecNumber>
    </recommendedName>
</protein>
<comment type="function">
    <text evidence="8">A acetyltransferase, which acetylates the inositol ring of phosphatidylinositol during biosynthesis of GPI-anchor.</text>
</comment>
<keyword evidence="8" id="KW-0256">Endoplasmic reticulum</keyword>
<evidence type="ECO:0000256" key="8">
    <source>
        <dbReference type="RuleBase" id="RU280819"/>
    </source>
</evidence>
<proteinExistence type="inferred from homology"/>
<dbReference type="KEGG" id="som:SOMG_03872"/>
<dbReference type="AlphaFoldDB" id="A0AAE9WBM3"/>
<comment type="pathway">
    <text evidence="2 8">Glycolipid biosynthesis; glycosylphosphatidylinositol-anchor biosynthesis.</text>
</comment>
<feature type="transmembrane region" description="Helical" evidence="8">
    <location>
        <begin position="406"/>
        <end position="424"/>
    </location>
</feature>
<feature type="transmembrane region" description="Helical" evidence="8">
    <location>
        <begin position="20"/>
        <end position="38"/>
    </location>
</feature>
<feature type="transmembrane region" description="Helical" evidence="8">
    <location>
        <begin position="252"/>
        <end position="273"/>
    </location>
</feature>
<dbReference type="EMBL" id="CP115612">
    <property type="protein sequence ID" value="WBW73372.1"/>
    <property type="molecule type" value="Genomic_DNA"/>
</dbReference>
<evidence type="ECO:0000313" key="10">
    <source>
        <dbReference type="Proteomes" id="UP001212411"/>
    </source>
</evidence>